<dbReference type="Gene3D" id="3.40.50.410">
    <property type="entry name" value="von Willebrand factor, type A domain"/>
    <property type="match status" value="1"/>
</dbReference>
<keyword evidence="2" id="KW-1185">Reference proteome</keyword>
<sequence length="168" mass="18510">TTSLSTLCFSQTYTCCSCNFSSPGKTHTHFDLKQYKTGSRIFMVIKAIHDVQYIGGLTSVKAFSEGAKQADVHKGGRPGLANKIMIIFTDGWQNKGPDPGKEAKLAEALGFKIYSVSVIPTKKDAIAVNEETLEAIVQSPQTEHFTDKNFPQLINIVRQKNLKCFGHL</sequence>
<dbReference type="InterPro" id="IPR036465">
    <property type="entry name" value="vWFA_dom_sf"/>
</dbReference>
<evidence type="ECO:0000313" key="2">
    <source>
        <dbReference type="Proteomes" id="UP000887563"/>
    </source>
</evidence>
<feature type="domain" description="VWFA" evidence="1">
    <location>
        <begin position="1"/>
        <end position="162"/>
    </location>
</feature>
<dbReference type="SUPFAM" id="SSF53300">
    <property type="entry name" value="vWA-like"/>
    <property type="match status" value="1"/>
</dbReference>
<protein>
    <submittedName>
        <fullName evidence="3">VWFA domain-containing protein</fullName>
    </submittedName>
</protein>
<dbReference type="WBParaSite" id="Minc3s09080g42909">
    <property type="protein sequence ID" value="Minc3s09080g42909"/>
    <property type="gene ID" value="Minc3s09080g42909"/>
</dbReference>
<dbReference type="CDD" id="cd01450">
    <property type="entry name" value="vWFA_subfamily_ECM"/>
    <property type="match status" value="1"/>
</dbReference>
<dbReference type="Pfam" id="PF00092">
    <property type="entry name" value="VWA"/>
    <property type="match status" value="1"/>
</dbReference>
<reference evidence="3" key="1">
    <citation type="submission" date="2022-11" db="UniProtKB">
        <authorList>
            <consortium name="WormBaseParasite"/>
        </authorList>
    </citation>
    <scope>IDENTIFICATION</scope>
</reference>
<evidence type="ECO:0000313" key="3">
    <source>
        <dbReference type="WBParaSite" id="Minc3s09080g42909"/>
    </source>
</evidence>
<dbReference type="Proteomes" id="UP000887563">
    <property type="component" value="Unplaced"/>
</dbReference>
<dbReference type="AlphaFoldDB" id="A0A914NYF5"/>
<dbReference type="InterPro" id="IPR002035">
    <property type="entry name" value="VWF_A"/>
</dbReference>
<proteinExistence type="predicted"/>
<evidence type="ECO:0000259" key="1">
    <source>
        <dbReference type="PROSITE" id="PS50234"/>
    </source>
</evidence>
<organism evidence="2 3">
    <name type="scientific">Meloidogyne incognita</name>
    <name type="common">Southern root-knot nematode worm</name>
    <name type="synonym">Oxyuris incognita</name>
    <dbReference type="NCBI Taxonomy" id="6306"/>
    <lineage>
        <taxon>Eukaryota</taxon>
        <taxon>Metazoa</taxon>
        <taxon>Ecdysozoa</taxon>
        <taxon>Nematoda</taxon>
        <taxon>Chromadorea</taxon>
        <taxon>Rhabditida</taxon>
        <taxon>Tylenchina</taxon>
        <taxon>Tylenchomorpha</taxon>
        <taxon>Tylenchoidea</taxon>
        <taxon>Meloidogynidae</taxon>
        <taxon>Meloidogyninae</taxon>
        <taxon>Meloidogyne</taxon>
        <taxon>Meloidogyne incognita group</taxon>
    </lineage>
</organism>
<name>A0A914NYF5_MELIC</name>
<accession>A0A914NYF5</accession>
<dbReference type="PROSITE" id="PS50234">
    <property type="entry name" value="VWFA"/>
    <property type="match status" value="1"/>
</dbReference>